<dbReference type="EMBL" id="VIAR01000002">
    <property type="protein sequence ID" value="TQD40283.1"/>
    <property type="molecule type" value="Genomic_DNA"/>
</dbReference>
<dbReference type="OrthoDB" id="1466733at2"/>
<feature type="chain" id="PRO_5021329926" description="Right handed beta helix domain-containing protein" evidence="2">
    <location>
        <begin position="21"/>
        <end position="444"/>
    </location>
</feature>
<feature type="signal peptide" evidence="2">
    <location>
        <begin position="1"/>
        <end position="20"/>
    </location>
</feature>
<dbReference type="Pfam" id="PF13229">
    <property type="entry name" value="Beta_helix"/>
    <property type="match status" value="1"/>
</dbReference>
<evidence type="ECO:0000259" key="3">
    <source>
        <dbReference type="Pfam" id="PF13229"/>
    </source>
</evidence>
<dbReference type="InterPro" id="IPR006626">
    <property type="entry name" value="PbH1"/>
</dbReference>
<evidence type="ECO:0000313" key="4">
    <source>
        <dbReference type="EMBL" id="TQD40283.1"/>
    </source>
</evidence>
<protein>
    <recommendedName>
        <fullName evidence="3">Right handed beta helix domain-containing protein</fullName>
    </recommendedName>
</protein>
<dbReference type="RefSeq" id="WP_141420813.1">
    <property type="nucleotide sequence ID" value="NZ_VIAR01000002.1"/>
</dbReference>
<reference evidence="4 5" key="1">
    <citation type="submission" date="2019-06" db="EMBL/GenBank/DDBJ databases">
        <title>Flavibacter putida gen. nov., sp. nov., a novel marine bacterium of the family Flavobacteriaceae isolated from coastal seawater.</title>
        <authorList>
            <person name="Feng X."/>
        </authorList>
    </citation>
    <scope>NUCLEOTIDE SEQUENCE [LARGE SCALE GENOMIC DNA]</scope>
    <source>
        <strain evidence="4 5">PLHSN227</strain>
    </source>
</reference>
<evidence type="ECO:0000256" key="1">
    <source>
        <dbReference type="SAM" id="MobiDB-lite"/>
    </source>
</evidence>
<organism evidence="4 5">
    <name type="scientific">Haloflavibacter putidus</name>
    <dbReference type="NCBI Taxonomy" id="2576776"/>
    <lineage>
        <taxon>Bacteria</taxon>
        <taxon>Pseudomonadati</taxon>
        <taxon>Bacteroidota</taxon>
        <taxon>Flavobacteriia</taxon>
        <taxon>Flavobacteriales</taxon>
        <taxon>Flavobacteriaceae</taxon>
        <taxon>Haloflavibacter</taxon>
    </lineage>
</organism>
<feature type="region of interest" description="Disordered" evidence="1">
    <location>
        <begin position="30"/>
        <end position="80"/>
    </location>
</feature>
<dbReference type="AlphaFoldDB" id="A0A507ZV33"/>
<comment type="caution">
    <text evidence="4">The sequence shown here is derived from an EMBL/GenBank/DDBJ whole genome shotgun (WGS) entry which is preliminary data.</text>
</comment>
<evidence type="ECO:0000256" key="2">
    <source>
        <dbReference type="SAM" id="SignalP"/>
    </source>
</evidence>
<dbReference type="SUPFAM" id="SSF51126">
    <property type="entry name" value="Pectin lyase-like"/>
    <property type="match status" value="2"/>
</dbReference>
<name>A0A507ZV33_9FLAO</name>
<dbReference type="InterPro" id="IPR012334">
    <property type="entry name" value="Pectin_lyas_fold"/>
</dbReference>
<feature type="domain" description="Right handed beta helix" evidence="3">
    <location>
        <begin position="117"/>
        <end position="244"/>
    </location>
</feature>
<dbReference type="Proteomes" id="UP000317169">
    <property type="component" value="Unassembled WGS sequence"/>
</dbReference>
<dbReference type="InterPro" id="IPR039448">
    <property type="entry name" value="Beta_helix"/>
</dbReference>
<dbReference type="PROSITE" id="PS51257">
    <property type="entry name" value="PROKAR_LIPOPROTEIN"/>
    <property type="match status" value="1"/>
</dbReference>
<feature type="compositionally biased region" description="Basic and acidic residues" evidence="1">
    <location>
        <begin position="35"/>
        <end position="66"/>
    </location>
</feature>
<dbReference type="InterPro" id="IPR011050">
    <property type="entry name" value="Pectin_lyase_fold/virulence"/>
</dbReference>
<evidence type="ECO:0000313" key="5">
    <source>
        <dbReference type="Proteomes" id="UP000317169"/>
    </source>
</evidence>
<sequence length="444" mass="49768">MKLSFSKSNFLIFFLLISFALVSCKDETTTPDNNLEEKSLETEKQQASKKDANTEKKENTKVRFAEENEATSPNSPEGNTAPIALDCDYFVKNPNTILKDNPEAPVDFTIDCFIRVDDKLRIEPGVVIAFSQGAGIYFKEKSSFNLEGTAEKPIVLTGKEETKGYWRGIHSKSSHHNNAMRYVKLKYAGNDAKAGLEINRENSNLTLEHCTFSENKNYGMVVNDDVGKDVNNISIKNCTFTKNDIPFKTHVSRLRMFDGSNNFSGNIKDYIYLDGGILRGDATWVKLDVPYFLQDNFKNNEGVLTVEPGTEIIMPAQSWMHLSKKASLVMVGTQENPIVIRGEHDVAGFWEGLTIDSGSPLNEIAHVNFKNAGSTTGNPNGVVRLERSKFLKIHDVVFTNCFEYGISLQSAAKSHLEYANLELENTPKLFSDWKGEEIKEPENL</sequence>
<keyword evidence="5" id="KW-1185">Reference proteome</keyword>
<dbReference type="SMART" id="SM00710">
    <property type="entry name" value="PbH1"/>
    <property type="match status" value="3"/>
</dbReference>
<proteinExistence type="predicted"/>
<gene>
    <name evidence="4" type="ORF">FKR84_03535</name>
</gene>
<keyword evidence="2" id="KW-0732">Signal</keyword>
<dbReference type="Gene3D" id="2.160.20.10">
    <property type="entry name" value="Single-stranded right-handed beta-helix, Pectin lyase-like"/>
    <property type="match status" value="1"/>
</dbReference>
<accession>A0A507ZV33</accession>